<feature type="region of interest" description="Disordered" evidence="1">
    <location>
        <begin position="47"/>
        <end position="74"/>
    </location>
</feature>
<evidence type="ECO:0000313" key="3">
    <source>
        <dbReference type="Proteomes" id="UP000324222"/>
    </source>
</evidence>
<comment type="caution">
    <text evidence="2">The sequence shown here is derived from an EMBL/GenBank/DDBJ whole genome shotgun (WGS) entry which is preliminary data.</text>
</comment>
<feature type="compositionally biased region" description="Low complexity" evidence="1">
    <location>
        <begin position="26"/>
        <end position="35"/>
    </location>
</feature>
<accession>A0A5B7DXK5</accession>
<dbReference type="Proteomes" id="UP000324222">
    <property type="component" value="Unassembled WGS sequence"/>
</dbReference>
<evidence type="ECO:0000313" key="2">
    <source>
        <dbReference type="EMBL" id="MPC26432.1"/>
    </source>
</evidence>
<feature type="compositionally biased region" description="Basic residues" evidence="1">
    <location>
        <begin position="1"/>
        <end position="10"/>
    </location>
</feature>
<protein>
    <submittedName>
        <fullName evidence="2">Uncharacterized protein</fullName>
    </submittedName>
</protein>
<proteinExistence type="predicted"/>
<name>A0A5B7DXK5_PORTR</name>
<reference evidence="2 3" key="1">
    <citation type="submission" date="2019-05" db="EMBL/GenBank/DDBJ databases">
        <title>Another draft genome of Portunus trituberculatus and its Hox gene families provides insights of decapod evolution.</title>
        <authorList>
            <person name="Jeong J.-H."/>
            <person name="Song I."/>
            <person name="Kim S."/>
            <person name="Choi T."/>
            <person name="Kim D."/>
            <person name="Ryu S."/>
            <person name="Kim W."/>
        </authorList>
    </citation>
    <scope>NUCLEOTIDE SEQUENCE [LARGE SCALE GENOMIC DNA]</scope>
    <source>
        <tissue evidence="2">Muscle</tissue>
    </source>
</reference>
<gene>
    <name evidence="2" type="ORF">E2C01_019571</name>
</gene>
<evidence type="ECO:0000256" key="1">
    <source>
        <dbReference type="SAM" id="MobiDB-lite"/>
    </source>
</evidence>
<keyword evidence="3" id="KW-1185">Reference proteome</keyword>
<feature type="region of interest" description="Disordered" evidence="1">
    <location>
        <begin position="1"/>
        <end position="35"/>
    </location>
</feature>
<dbReference type="EMBL" id="VSRR010001598">
    <property type="protein sequence ID" value="MPC26432.1"/>
    <property type="molecule type" value="Genomic_DNA"/>
</dbReference>
<dbReference type="AlphaFoldDB" id="A0A5B7DXK5"/>
<organism evidence="2 3">
    <name type="scientific">Portunus trituberculatus</name>
    <name type="common">Swimming crab</name>
    <name type="synonym">Neptunus trituberculatus</name>
    <dbReference type="NCBI Taxonomy" id="210409"/>
    <lineage>
        <taxon>Eukaryota</taxon>
        <taxon>Metazoa</taxon>
        <taxon>Ecdysozoa</taxon>
        <taxon>Arthropoda</taxon>
        <taxon>Crustacea</taxon>
        <taxon>Multicrustacea</taxon>
        <taxon>Malacostraca</taxon>
        <taxon>Eumalacostraca</taxon>
        <taxon>Eucarida</taxon>
        <taxon>Decapoda</taxon>
        <taxon>Pleocyemata</taxon>
        <taxon>Brachyura</taxon>
        <taxon>Eubrachyura</taxon>
        <taxon>Portunoidea</taxon>
        <taxon>Portunidae</taxon>
        <taxon>Portuninae</taxon>
        <taxon>Portunus</taxon>
    </lineage>
</organism>
<sequence>MRPKRSKCSRSFRQPGVNQVREPSRASRASRPALPVCSQRAKCEASCPASQVREPPSPPQPARPTVALPPSLLQ</sequence>